<organism evidence="1 2">
    <name type="scientific">Mesorhizobium australicum</name>
    <dbReference type="NCBI Taxonomy" id="536018"/>
    <lineage>
        <taxon>Bacteria</taxon>
        <taxon>Pseudomonadati</taxon>
        <taxon>Pseudomonadota</taxon>
        <taxon>Alphaproteobacteria</taxon>
        <taxon>Hyphomicrobiales</taxon>
        <taxon>Phyllobacteriaceae</taxon>
        <taxon>Mesorhizobium</taxon>
    </lineage>
</organism>
<evidence type="ECO:0000313" key="1">
    <source>
        <dbReference type="EMBL" id="SMH49209.1"/>
    </source>
</evidence>
<accession>A0A1X7PCZ7</accession>
<protein>
    <submittedName>
        <fullName evidence="1">Uncharacterized protein</fullName>
    </submittedName>
</protein>
<dbReference type="OrthoDB" id="7847174at2"/>
<evidence type="ECO:0000313" key="2">
    <source>
        <dbReference type="Proteomes" id="UP000193083"/>
    </source>
</evidence>
<dbReference type="RefSeq" id="WP_085465639.1">
    <property type="nucleotide sequence ID" value="NZ_FXBL01000004.1"/>
</dbReference>
<sequence length="208" mass="23439">MGLIDNLVSTVFHKDPPVATAAALEDFLDARAAFLAQKCVVEFCRVRAGVYWQKLFSEEEFRQKLTASCWQSFPPAVAMLAEMLEGTIRPAAGLRQRRLPEAIEAIAATVFERHPLPAGEPDDFWSKARDLVRERLQATQLDAPRPVRLMAEPMARLIHKALPIHQSLVGHDYDYIRNNLRMNLLRAHEDFLKAADLAALADDLLGRN</sequence>
<dbReference type="Proteomes" id="UP000193083">
    <property type="component" value="Unassembled WGS sequence"/>
</dbReference>
<gene>
    <name evidence="1" type="ORF">SAMN02982922_3879</name>
</gene>
<dbReference type="AlphaFoldDB" id="A0A1X7PCZ7"/>
<reference evidence="1 2" key="1">
    <citation type="submission" date="2017-04" db="EMBL/GenBank/DDBJ databases">
        <authorList>
            <person name="Afonso C.L."/>
            <person name="Miller P.J."/>
            <person name="Scott M.A."/>
            <person name="Spackman E."/>
            <person name="Goraichik I."/>
            <person name="Dimitrov K.M."/>
            <person name="Suarez D.L."/>
            <person name="Swayne D.E."/>
        </authorList>
    </citation>
    <scope>NUCLEOTIDE SEQUENCE [LARGE SCALE GENOMIC DNA]</scope>
    <source>
        <strain evidence="1 2">B5P</strain>
    </source>
</reference>
<name>A0A1X7PCZ7_9HYPH</name>
<dbReference type="EMBL" id="FXBL01000004">
    <property type="protein sequence ID" value="SMH49209.1"/>
    <property type="molecule type" value="Genomic_DNA"/>
</dbReference>
<keyword evidence="2" id="KW-1185">Reference proteome</keyword>
<proteinExistence type="predicted"/>